<organism evidence="2">
    <name type="scientific">Listeria monocytogenes</name>
    <dbReference type="NCBI Taxonomy" id="1639"/>
    <lineage>
        <taxon>Bacteria</taxon>
        <taxon>Bacillati</taxon>
        <taxon>Bacillota</taxon>
        <taxon>Bacilli</taxon>
        <taxon>Bacillales</taxon>
        <taxon>Listeriaceae</taxon>
        <taxon>Listeria</taxon>
    </lineage>
</organism>
<dbReference type="AlphaFoldDB" id="A0A6C8DUC4"/>
<keyword evidence="1" id="KW-0812">Transmembrane</keyword>
<protein>
    <submittedName>
        <fullName evidence="2">Uncharacterized protein</fullName>
    </submittedName>
</protein>
<gene>
    <name evidence="2" type="ORF">G3J01_000409</name>
</gene>
<name>A0A6C8DUC4_LISMN</name>
<dbReference type="EMBL" id="AANOZG010000001">
    <property type="protein sequence ID" value="EDP8417882.1"/>
    <property type="molecule type" value="Genomic_DNA"/>
</dbReference>
<accession>A0A6C8DUC4</accession>
<comment type="caution">
    <text evidence="2">The sequence shown here is derived from an EMBL/GenBank/DDBJ whole genome shotgun (WGS) entry which is preliminary data.</text>
</comment>
<keyword evidence="1" id="KW-1133">Transmembrane helix</keyword>
<evidence type="ECO:0000313" key="2">
    <source>
        <dbReference type="EMBL" id="EDP8417882.1"/>
    </source>
</evidence>
<keyword evidence="1" id="KW-0472">Membrane</keyword>
<evidence type="ECO:0000256" key="1">
    <source>
        <dbReference type="SAM" id="Phobius"/>
    </source>
</evidence>
<sequence>MSKSQLLEQFKKHCKKVTSIFQKKFFNFYRDGFIRGFFVCNALVYKVLSIMLDYLT</sequence>
<reference evidence="2" key="1">
    <citation type="submission" date="2020-02" db="EMBL/GenBank/DDBJ databases">
        <authorList>
            <consortium name="GenomeTrakr: Next Generation Sequencing Network for Food Pathogen Tracability"/>
        </authorList>
    </citation>
    <scope>NUCLEOTIDE SEQUENCE</scope>
    <source>
        <strain evidence="2">FSIS32003244</strain>
    </source>
</reference>
<proteinExistence type="predicted"/>
<feature type="transmembrane region" description="Helical" evidence="1">
    <location>
        <begin position="32"/>
        <end position="52"/>
    </location>
</feature>